<dbReference type="PANTHER" id="PTHR12149">
    <property type="entry name" value="FRUCTOSAMINE 3 KINASE-RELATED PROTEIN"/>
    <property type="match status" value="1"/>
</dbReference>
<keyword evidence="1" id="KW-0808">Transferase</keyword>
<sequence>MTFRKTGTHVPADFFAVEAAGLRWLAEPQTAAVAAVIDVTDTSLSLERITQAPPTREAAADFGHRLAALHQTPAGRFGANPPGAGAHYFGPLSQPLRIATAEADGIGEAYAVRLASLASHDSSPPAEVTALIDRIAAGVFDDDAAPARIHGDLWAGNLLFTSGTAVLIDPAAWAGHPLIDLGMLSLFGAPHLETIIGAWADAYPVSRLGADWRERIELYQLFGLYAHAVLFGGGYREASSSAARQYL</sequence>
<dbReference type="Pfam" id="PF03881">
    <property type="entry name" value="Fructosamin_kin"/>
    <property type="match status" value="1"/>
</dbReference>
<dbReference type="SUPFAM" id="SSF56112">
    <property type="entry name" value="Protein kinase-like (PK-like)"/>
    <property type="match status" value="1"/>
</dbReference>
<accession>A0ABV5X4I6</accession>
<dbReference type="EMBL" id="JBHMAU010000066">
    <property type="protein sequence ID" value="MFB9776839.1"/>
    <property type="molecule type" value="Genomic_DNA"/>
</dbReference>
<evidence type="ECO:0000313" key="2">
    <source>
        <dbReference type="EMBL" id="MFB9776839.1"/>
    </source>
</evidence>
<gene>
    <name evidence="2" type="ORF">ACFFN1_10590</name>
</gene>
<dbReference type="Gene3D" id="1.10.510.10">
    <property type="entry name" value="Transferase(Phosphotransferase) domain 1"/>
    <property type="match status" value="1"/>
</dbReference>
<evidence type="ECO:0000256" key="1">
    <source>
        <dbReference type="PIRNR" id="PIRNR006221"/>
    </source>
</evidence>
<keyword evidence="3" id="KW-1185">Reference proteome</keyword>
<name>A0ABV5X4I6_9MICO</name>
<reference evidence="2 3" key="1">
    <citation type="submission" date="2024-09" db="EMBL/GenBank/DDBJ databases">
        <authorList>
            <person name="Sun Q."/>
            <person name="Mori K."/>
        </authorList>
    </citation>
    <scope>NUCLEOTIDE SEQUENCE [LARGE SCALE GENOMIC DNA]</scope>
    <source>
        <strain evidence="2 3">JCM 11683</strain>
    </source>
</reference>
<evidence type="ECO:0000313" key="3">
    <source>
        <dbReference type="Proteomes" id="UP001589707"/>
    </source>
</evidence>
<proteinExistence type="inferred from homology"/>
<comment type="caution">
    <text evidence="2">The sequence shown here is derived from an EMBL/GenBank/DDBJ whole genome shotgun (WGS) entry which is preliminary data.</text>
</comment>
<comment type="similarity">
    <text evidence="1">Belongs to the fructosamine kinase family.</text>
</comment>
<dbReference type="Proteomes" id="UP001589707">
    <property type="component" value="Unassembled WGS sequence"/>
</dbReference>
<keyword evidence="1 2" id="KW-0418">Kinase</keyword>
<dbReference type="InterPro" id="IPR011009">
    <property type="entry name" value="Kinase-like_dom_sf"/>
</dbReference>
<dbReference type="PIRSF" id="PIRSF006221">
    <property type="entry name" value="Ketosamine-3-kinase"/>
    <property type="match status" value="1"/>
</dbReference>
<dbReference type="Gene3D" id="1.20.1270.240">
    <property type="match status" value="1"/>
</dbReference>
<dbReference type="InterPro" id="IPR016477">
    <property type="entry name" value="Fructo-/Ketosamine-3-kinase"/>
</dbReference>
<dbReference type="Gene3D" id="3.30.200.20">
    <property type="entry name" value="Phosphorylase Kinase, domain 1"/>
    <property type="match status" value="1"/>
</dbReference>
<protein>
    <submittedName>
        <fullName evidence="2">Fructosamine kinase family protein</fullName>
    </submittedName>
</protein>
<dbReference type="PANTHER" id="PTHR12149:SF8">
    <property type="entry name" value="PROTEIN-RIBULOSAMINE 3-KINASE"/>
    <property type="match status" value="1"/>
</dbReference>
<organism evidence="2 3">
    <name type="scientific">Brevibacterium otitidis</name>
    <dbReference type="NCBI Taxonomy" id="53364"/>
    <lineage>
        <taxon>Bacteria</taxon>
        <taxon>Bacillati</taxon>
        <taxon>Actinomycetota</taxon>
        <taxon>Actinomycetes</taxon>
        <taxon>Micrococcales</taxon>
        <taxon>Brevibacteriaceae</taxon>
        <taxon>Brevibacterium</taxon>
    </lineage>
</organism>
<dbReference type="RefSeq" id="WP_376840693.1">
    <property type="nucleotide sequence ID" value="NZ_JBHMAU010000066.1"/>
</dbReference>
<dbReference type="GO" id="GO:0016301">
    <property type="term" value="F:kinase activity"/>
    <property type="evidence" value="ECO:0007669"/>
    <property type="project" value="UniProtKB-KW"/>
</dbReference>